<dbReference type="PANTHER" id="PTHR48010">
    <property type="entry name" value="OS05G0588300 PROTEIN"/>
    <property type="match status" value="1"/>
</dbReference>
<organism evidence="2 3">
    <name type="scientific">Penstemon davidsonii</name>
    <dbReference type="NCBI Taxonomy" id="160366"/>
    <lineage>
        <taxon>Eukaryota</taxon>
        <taxon>Viridiplantae</taxon>
        <taxon>Streptophyta</taxon>
        <taxon>Embryophyta</taxon>
        <taxon>Tracheophyta</taxon>
        <taxon>Spermatophyta</taxon>
        <taxon>Magnoliopsida</taxon>
        <taxon>eudicotyledons</taxon>
        <taxon>Gunneridae</taxon>
        <taxon>Pentapetalae</taxon>
        <taxon>asterids</taxon>
        <taxon>lamiids</taxon>
        <taxon>Lamiales</taxon>
        <taxon>Plantaginaceae</taxon>
        <taxon>Cheloneae</taxon>
        <taxon>Penstemon</taxon>
    </lineage>
</organism>
<dbReference type="EMBL" id="JAYDYQ010001088">
    <property type="protein sequence ID" value="KAK4489604.1"/>
    <property type="molecule type" value="Genomic_DNA"/>
</dbReference>
<dbReference type="InterPro" id="IPR000719">
    <property type="entry name" value="Prot_kinase_dom"/>
</dbReference>
<comment type="caution">
    <text evidence="2">The sequence shown here is derived from an EMBL/GenBank/DDBJ whole genome shotgun (WGS) entry which is preliminary data.</text>
</comment>
<evidence type="ECO:0000313" key="2">
    <source>
        <dbReference type="EMBL" id="KAK4489604.1"/>
    </source>
</evidence>
<proteinExistence type="predicted"/>
<sequence>MLTSQIIVPAKQAAGYRAPEVTHTNKLSQASDVYSFGVVLIELVSGKTSQITTVDGEVVSVVTWIQSIIREEDWGTEVLDTKLLTYENKEGMLRLLQIAMHCVAISPEHRPKMAEVVRILEEISGISTRLEDLLSMLTLSMGSTKFGSTFPT</sequence>
<name>A0ABR0DK36_9LAMI</name>
<accession>A0ABR0DK36</accession>
<dbReference type="Pfam" id="PF07714">
    <property type="entry name" value="PK_Tyr_Ser-Thr"/>
    <property type="match status" value="1"/>
</dbReference>
<evidence type="ECO:0000313" key="3">
    <source>
        <dbReference type="Proteomes" id="UP001291926"/>
    </source>
</evidence>
<gene>
    <name evidence="2" type="ORF">RD792_005416</name>
</gene>
<dbReference type="Proteomes" id="UP001291926">
    <property type="component" value="Unassembled WGS sequence"/>
</dbReference>
<dbReference type="PANTHER" id="PTHR48010:SF1">
    <property type="entry name" value="PROTEIN KINASE DOMAIN-CONTAINING PROTEIN"/>
    <property type="match status" value="1"/>
</dbReference>
<reference evidence="2 3" key="1">
    <citation type="journal article" date="2023" name="bioRxiv">
        <title>Genome report: Whole genome sequence and annotation of Penstemon davidsonii.</title>
        <authorList>
            <person name="Ostevik K.L."/>
            <person name="Alabady M."/>
            <person name="Zhang M."/>
            <person name="Rausher M.D."/>
        </authorList>
    </citation>
    <scope>NUCLEOTIDE SEQUENCE [LARGE SCALE GENOMIC DNA]</scope>
    <source>
        <strain evidence="2">DNT005</strain>
        <tissue evidence="2">Whole leaf</tissue>
    </source>
</reference>
<dbReference type="InterPro" id="IPR050994">
    <property type="entry name" value="At_inactive_RLKs"/>
</dbReference>
<dbReference type="PROSITE" id="PS50011">
    <property type="entry name" value="PROTEIN_KINASE_DOM"/>
    <property type="match status" value="1"/>
</dbReference>
<feature type="domain" description="Protein kinase" evidence="1">
    <location>
        <begin position="1"/>
        <end position="123"/>
    </location>
</feature>
<dbReference type="InterPro" id="IPR001245">
    <property type="entry name" value="Ser-Thr/Tyr_kinase_cat_dom"/>
</dbReference>
<dbReference type="Gene3D" id="1.10.510.10">
    <property type="entry name" value="Transferase(Phosphotransferase) domain 1"/>
    <property type="match status" value="1"/>
</dbReference>
<evidence type="ECO:0000259" key="1">
    <source>
        <dbReference type="PROSITE" id="PS50011"/>
    </source>
</evidence>
<dbReference type="SUPFAM" id="SSF56112">
    <property type="entry name" value="Protein kinase-like (PK-like)"/>
    <property type="match status" value="1"/>
</dbReference>
<dbReference type="InterPro" id="IPR011009">
    <property type="entry name" value="Kinase-like_dom_sf"/>
</dbReference>
<keyword evidence="3" id="KW-1185">Reference proteome</keyword>
<protein>
    <recommendedName>
        <fullName evidence="1">Protein kinase domain-containing protein</fullName>
    </recommendedName>
</protein>